<keyword evidence="3" id="KW-1003">Cell membrane</keyword>
<evidence type="ECO:0000313" key="9">
    <source>
        <dbReference type="EMBL" id="PJF47811.1"/>
    </source>
</evidence>
<accession>A0A2M8QDD0</accession>
<keyword evidence="5 7" id="KW-1133">Transmembrane helix</keyword>
<feature type="transmembrane region" description="Helical" evidence="7">
    <location>
        <begin position="194"/>
        <end position="213"/>
    </location>
</feature>
<feature type="transmembrane region" description="Helical" evidence="7">
    <location>
        <begin position="295"/>
        <end position="321"/>
    </location>
</feature>
<evidence type="ECO:0000256" key="3">
    <source>
        <dbReference type="ARBA" id="ARBA00022475"/>
    </source>
</evidence>
<sequence length="328" mass="36458">MVNYLIRRVGYALIMIVLVSFVSFVIIELPPGDFLTQKVEQLRARGDRSAEQQVEMLRRRYGLDKPFLERYINWATNFLRGDFGESFEFERPVGEILGARLGYTVVLALATTLITWFLAIPLGVISAVKQYSLTDQIISVISFIGLGMPGFLLALIIMYFAIIVFNLEVTGLFSPQFQDAPWSFAKFMDLLGHLWLPALIAAVTGIGGLVRIMRGNLLDTLGQPFVEAARARGLKSRTVTWKHAVRIAINPLITILGSEVFPSIVVGSALVSIVLNLPTIGPVFVDSLRKLDMYLAGTCIVFLTIMLLVGNLVADLLLAWVDPRIRLE</sequence>
<dbReference type="Pfam" id="PF00528">
    <property type="entry name" value="BPD_transp_1"/>
    <property type="match status" value="1"/>
</dbReference>
<evidence type="ECO:0000256" key="4">
    <source>
        <dbReference type="ARBA" id="ARBA00022692"/>
    </source>
</evidence>
<dbReference type="AlphaFoldDB" id="A0A2M8QDD0"/>
<keyword evidence="6 7" id="KW-0472">Membrane</keyword>
<evidence type="ECO:0000313" key="10">
    <source>
        <dbReference type="Proteomes" id="UP000230790"/>
    </source>
</evidence>
<feature type="transmembrane region" description="Helical" evidence="7">
    <location>
        <begin position="252"/>
        <end position="275"/>
    </location>
</feature>
<dbReference type="InterPro" id="IPR035906">
    <property type="entry name" value="MetI-like_sf"/>
</dbReference>
<dbReference type="GO" id="GO:0005886">
    <property type="term" value="C:plasma membrane"/>
    <property type="evidence" value="ECO:0007669"/>
    <property type="project" value="UniProtKB-SubCell"/>
</dbReference>
<dbReference type="PANTHER" id="PTHR30465:SF43">
    <property type="entry name" value="OLIGOPEPTIDE ABC TRANSPORTER, PERMEASE PROTEIN"/>
    <property type="match status" value="1"/>
</dbReference>
<proteinExistence type="inferred from homology"/>
<evidence type="ECO:0000256" key="2">
    <source>
        <dbReference type="ARBA" id="ARBA00022448"/>
    </source>
</evidence>
<dbReference type="Gene3D" id="1.10.3720.10">
    <property type="entry name" value="MetI-like"/>
    <property type="match status" value="1"/>
</dbReference>
<feature type="domain" description="ABC transmembrane type-1" evidence="8">
    <location>
        <begin position="101"/>
        <end position="318"/>
    </location>
</feature>
<keyword evidence="2 7" id="KW-0813">Transport</keyword>
<comment type="similarity">
    <text evidence="7">Belongs to the binding-protein-dependent transport system permease family.</text>
</comment>
<dbReference type="PANTHER" id="PTHR30465">
    <property type="entry name" value="INNER MEMBRANE ABC TRANSPORTER"/>
    <property type="match status" value="1"/>
</dbReference>
<gene>
    <name evidence="9" type="ORF">CUN48_06665</name>
</gene>
<dbReference type="InterPro" id="IPR045621">
    <property type="entry name" value="BPD_transp_1_N"/>
</dbReference>
<evidence type="ECO:0000256" key="1">
    <source>
        <dbReference type="ARBA" id="ARBA00004651"/>
    </source>
</evidence>
<dbReference type="InterPro" id="IPR000515">
    <property type="entry name" value="MetI-like"/>
</dbReference>
<comment type="caution">
    <text evidence="9">The sequence shown here is derived from an EMBL/GenBank/DDBJ whole genome shotgun (WGS) entry which is preliminary data.</text>
</comment>
<evidence type="ECO:0000256" key="6">
    <source>
        <dbReference type="ARBA" id="ARBA00023136"/>
    </source>
</evidence>
<feature type="transmembrane region" description="Helical" evidence="7">
    <location>
        <begin position="137"/>
        <end position="165"/>
    </location>
</feature>
<comment type="subcellular location">
    <subcellularLocation>
        <location evidence="1 7">Cell membrane</location>
        <topology evidence="1 7">Multi-pass membrane protein</topology>
    </subcellularLocation>
</comment>
<keyword evidence="4 7" id="KW-0812">Transmembrane</keyword>
<organism evidence="9 10">
    <name type="scientific">Candidatus Thermofonsia Clade 3 bacterium</name>
    <dbReference type="NCBI Taxonomy" id="2364212"/>
    <lineage>
        <taxon>Bacteria</taxon>
        <taxon>Bacillati</taxon>
        <taxon>Chloroflexota</taxon>
        <taxon>Candidatus Thermofontia</taxon>
        <taxon>Candidatus Thermofonsia Clade 3</taxon>
    </lineage>
</organism>
<dbReference type="Proteomes" id="UP000230790">
    <property type="component" value="Unassembled WGS sequence"/>
</dbReference>
<evidence type="ECO:0000256" key="5">
    <source>
        <dbReference type="ARBA" id="ARBA00022989"/>
    </source>
</evidence>
<evidence type="ECO:0000259" key="8">
    <source>
        <dbReference type="PROSITE" id="PS50928"/>
    </source>
</evidence>
<evidence type="ECO:0000256" key="7">
    <source>
        <dbReference type="RuleBase" id="RU363032"/>
    </source>
</evidence>
<protein>
    <submittedName>
        <fullName evidence="9">ABC transporter permease</fullName>
    </submittedName>
</protein>
<dbReference type="SUPFAM" id="SSF161098">
    <property type="entry name" value="MetI-like"/>
    <property type="match status" value="1"/>
</dbReference>
<dbReference type="PROSITE" id="PS50928">
    <property type="entry name" value="ABC_TM1"/>
    <property type="match status" value="1"/>
</dbReference>
<feature type="transmembrane region" description="Helical" evidence="7">
    <location>
        <begin position="101"/>
        <end position="125"/>
    </location>
</feature>
<reference evidence="9 10" key="1">
    <citation type="submission" date="2017-11" db="EMBL/GenBank/DDBJ databases">
        <title>Evolution of Phototrophy in the Chloroflexi Phylum Driven by Horizontal Gene Transfer.</title>
        <authorList>
            <person name="Ward L.M."/>
            <person name="Hemp J."/>
            <person name="Shih P.M."/>
            <person name="Mcglynn S.E."/>
            <person name="Fischer W."/>
        </authorList>
    </citation>
    <scope>NUCLEOTIDE SEQUENCE [LARGE SCALE GENOMIC DNA]</scope>
    <source>
        <strain evidence="9">JP3_7</strain>
    </source>
</reference>
<name>A0A2M8QDD0_9CHLR</name>
<dbReference type="CDD" id="cd06261">
    <property type="entry name" value="TM_PBP2"/>
    <property type="match status" value="1"/>
</dbReference>
<dbReference type="Pfam" id="PF19300">
    <property type="entry name" value="BPD_transp_1_N"/>
    <property type="match status" value="1"/>
</dbReference>
<dbReference type="GO" id="GO:0055085">
    <property type="term" value="P:transmembrane transport"/>
    <property type="evidence" value="ECO:0007669"/>
    <property type="project" value="InterPro"/>
</dbReference>
<feature type="transmembrane region" description="Helical" evidence="7">
    <location>
        <begin position="9"/>
        <end position="27"/>
    </location>
</feature>
<dbReference type="EMBL" id="PGTN01000034">
    <property type="protein sequence ID" value="PJF47811.1"/>
    <property type="molecule type" value="Genomic_DNA"/>
</dbReference>